<accession>A0AAV7MG25</accession>
<dbReference type="EMBL" id="JANPWB010000014">
    <property type="protein sequence ID" value="KAJ1101432.1"/>
    <property type="molecule type" value="Genomic_DNA"/>
</dbReference>
<protein>
    <submittedName>
        <fullName evidence="1">Uncharacterized protein</fullName>
    </submittedName>
</protein>
<proteinExistence type="predicted"/>
<comment type="caution">
    <text evidence="1">The sequence shown here is derived from an EMBL/GenBank/DDBJ whole genome shotgun (WGS) entry which is preliminary data.</text>
</comment>
<keyword evidence="2" id="KW-1185">Reference proteome</keyword>
<sequence length="109" mass="12281">MQDITSRSRLCAYSSHYVTARGGFLSSYQLWALLNRSCVPSLGVDRFERWFMPLVCSLDTSFASLTVGLLEYYTKYVVISVKNSAAATCRPFITDNSNSRLFLGLSQMK</sequence>
<gene>
    <name evidence="1" type="ORF">NDU88_006500</name>
</gene>
<dbReference type="Proteomes" id="UP001066276">
    <property type="component" value="Chromosome 10"/>
</dbReference>
<dbReference type="AlphaFoldDB" id="A0AAV7MG25"/>
<evidence type="ECO:0000313" key="2">
    <source>
        <dbReference type="Proteomes" id="UP001066276"/>
    </source>
</evidence>
<organism evidence="1 2">
    <name type="scientific">Pleurodeles waltl</name>
    <name type="common">Iberian ribbed newt</name>
    <dbReference type="NCBI Taxonomy" id="8319"/>
    <lineage>
        <taxon>Eukaryota</taxon>
        <taxon>Metazoa</taxon>
        <taxon>Chordata</taxon>
        <taxon>Craniata</taxon>
        <taxon>Vertebrata</taxon>
        <taxon>Euteleostomi</taxon>
        <taxon>Amphibia</taxon>
        <taxon>Batrachia</taxon>
        <taxon>Caudata</taxon>
        <taxon>Salamandroidea</taxon>
        <taxon>Salamandridae</taxon>
        <taxon>Pleurodelinae</taxon>
        <taxon>Pleurodeles</taxon>
    </lineage>
</organism>
<evidence type="ECO:0000313" key="1">
    <source>
        <dbReference type="EMBL" id="KAJ1101432.1"/>
    </source>
</evidence>
<name>A0AAV7MG25_PLEWA</name>
<reference evidence="1" key="1">
    <citation type="journal article" date="2022" name="bioRxiv">
        <title>Sequencing and chromosome-scale assembly of the giantPleurodeles waltlgenome.</title>
        <authorList>
            <person name="Brown T."/>
            <person name="Elewa A."/>
            <person name="Iarovenko S."/>
            <person name="Subramanian E."/>
            <person name="Araus A.J."/>
            <person name="Petzold A."/>
            <person name="Susuki M."/>
            <person name="Suzuki K.-i.T."/>
            <person name="Hayashi T."/>
            <person name="Toyoda A."/>
            <person name="Oliveira C."/>
            <person name="Osipova E."/>
            <person name="Leigh N.D."/>
            <person name="Simon A."/>
            <person name="Yun M.H."/>
        </authorList>
    </citation>
    <scope>NUCLEOTIDE SEQUENCE</scope>
    <source>
        <strain evidence="1">20211129_DDA</strain>
        <tissue evidence="1">Liver</tissue>
    </source>
</reference>